<feature type="compositionally biased region" description="Basic and acidic residues" evidence="6">
    <location>
        <begin position="232"/>
        <end position="259"/>
    </location>
</feature>
<feature type="region of interest" description="Disordered" evidence="6">
    <location>
        <begin position="226"/>
        <end position="318"/>
    </location>
</feature>
<keyword evidence="4 5" id="KW-0413">Isomerase</keyword>
<name>A0ABD1VX47_9LAMI</name>
<keyword evidence="3 5" id="KW-0697">Rotamase</keyword>
<dbReference type="SUPFAM" id="SSF54534">
    <property type="entry name" value="FKBP-like"/>
    <property type="match status" value="1"/>
</dbReference>
<evidence type="ECO:0000256" key="5">
    <source>
        <dbReference type="PROSITE-ProRule" id="PRU00277"/>
    </source>
</evidence>
<dbReference type="EMBL" id="JBFOLK010000001">
    <property type="protein sequence ID" value="KAL2541974.1"/>
    <property type="molecule type" value="Genomic_DNA"/>
</dbReference>
<dbReference type="EC" id="5.2.1.8" evidence="2 5"/>
<dbReference type="SUPFAM" id="SSF69203">
    <property type="entry name" value="Nucleoplasmin-like core domain"/>
    <property type="match status" value="1"/>
</dbReference>
<comment type="caution">
    <text evidence="8">The sequence shown here is derived from an EMBL/GenBank/DDBJ whole genome shotgun (WGS) entry which is preliminary data.</text>
</comment>
<feature type="compositionally biased region" description="Basic residues" evidence="6">
    <location>
        <begin position="177"/>
        <end position="186"/>
    </location>
</feature>
<protein>
    <recommendedName>
        <fullName evidence="2 5">peptidylprolyl isomerase</fullName>
        <ecNumber evidence="2 5">5.2.1.8</ecNumber>
    </recommendedName>
</protein>
<dbReference type="InterPro" id="IPR046357">
    <property type="entry name" value="PPIase_dom_sf"/>
</dbReference>
<dbReference type="PANTHER" id="PTHR43811">
    <property type="entry name" value="FKBP-TYPE PEPTIDYL-PROLYL CIS-TRANS ISOMERASE FKPA"/>
    <property type="match status" value="1"/>
</dbReference>
<evidence type="ECO:0000256" key="3">
    <source>
        <dbReference type="ARBA" id="ARBA00023110"/>
    </source>
</evidence>
<feature type="compositionally biased region" description="Basic and acidic residues" evidence="6">
    <location>
        <begin position="271"/>
        <end position="280"/>
    </location>
</feature>
<evidence type="ECO:0000313" key="8">
    <source>
        <dbReference type="EMBL" id="KAL2541974.1"/>
    </source>
</evidence>
<dbReference type="Pfam" id="PF00254">
    <property type="entry name" value="FKBP_C"/>
    <property type="match status" value="1"/>
</dbReference>
<keyword evidence="9" id="KW-1185">Reference proteome</keyword>
<feature type="compositionally biased region" description="Basic and acidic residues" evidence="6">
    <location>
        <begin position="187"/>
        <end position="199"/>
    </location>
</feature>
<dbReference type="Pfam" id="PF17800">
    <property type="entry name" value="NPL"/>
    <property type="match status" value="1"/>
</dbReference>
<evidence type="ECO:0000256" key="1">
    <source>
        <dbReference type="ARBA" id="ARBA00000971"/>
    </source>
</evidence>
<dbReference type="Gene3D" id="3.10.50.40">
    <property type="match status" value="1"/>
</dbReference>
<dbReference type="AlphaFoldDB" id="A0ABD1VX47"/>
<reference evidence="9" key="1">
    <citation type="submission" date="2024-07" db="EMBL/GenBank/DDBJ databases">
        <title>Two chromosome-level genome assemblies of Korean endemic species Abeliophyllum distichum and Forsythia ovata (Oleaceae).</title>
        <authorList>
            <person name="Jang H."/>
        </authorList>
    </citation>
    <scope>NUCLEOTIDE SEQUENCE [LARGE SCALE GENOMIC DNA]</scope>
</reference>
<gene>
    <name evidence="8" type="ORF">Adt_02952</name>
</gene>
<dbReference type="FunFam" id="3.10.50.40:FF:000006">
    <property type="entry name" value="Peptidyl-prolyl cis-trans isomerase"/>
    <property type="match status" value="1"/>
</dbReference>
<feature type="domain" description="PPIase FKBP-type" evidence="7">
    <location>
        <begin position="348"/>
        <end position="436"/>
    </location>
</feature>
<evidence type="ECO:0000259" key="7">
    <source>
        <dbReference type="PROSITE" id="PS50059"/>
    </source>
</evidence>
<accession>A0ABD1VX47</accession>
<dbReference type="Gene3D" id="2.60.120.340">
    <property type="entry name" value="Nucleoplasmin core domain"/>
    <property type="match status" value="1"/>
</dbReference>
<dbReference type="GO" id="GO:0005634">
    <property type="term" value="C:nucleus"/>
    <property type="evidence" value="ECO:0007669"/>
    <property type="project" value="UniProtKB-ARBA"/>
</dbReference>
<dbReference type="PROSITE" id="PS50059">
    <property type="entry name" value="FKBP_PPIASE"/>
    <property type="match status" value="1"/>
</dbReference>
<comment type="catalytic activity">
    <reaction evidence="1 5">
        <text>[protein]-peptidylproline (omega=180) = [protein]-peptidylproline (omega=0)</text>
        <dbReference type="Rhea" id="RHEA:16237"/>
        <dbReference type="Rhea" id="RHEA-COMP:10747"/>
        <dbReference type="Rhea" id="RHEA-COMP:10748"/>
        <dbReference type="ChEBI" id="CHEBI:83833"/>
        <dbReference type="ChEBI" id="CHEBI:83834"/>
        <dbReference type="EC" id="5.2.1.8"/>
    </reaction>
</comment>
<proteinExistence type="predicted"/>
<dbReference type="Proteomes" id="UP001604336">
    <property type="component" value="Unassembled WGS sequence"/>
</dbReference>
<feature type="region of interest" description="Disordered" evidence="6">
    <location>
        <begin position="163"/>
        <end position="211"/>
    </location>
</feature>
<organism evidence="8 9">
    <name type="scientific">Abeliophyllum distichum</name>
    <dbReference type="NCBI Taxonomy" id="126358"/>
    <lineage>
        <taxon>Eukaryota</taxon>
        <taxon>Viridiplantae</taxon>
        <taxon>Streptophyta</taxon>
        <taxon>Embryophyta</taxon>
        <taxon>Tracheophyta</taxon>
        <taxon>Spermatophyta</taxon>
        <taxon>Magnoliopsida</taxon>
        <taxon>eudicotyledons</taxon>
        <taxon>Gunneridae</taxon>
        <taxon>Pentapetalae</taxon>
        <taxon>asterids</taxon>
        <taxon>lamiids</taxon>
        <taxon>Lamiales</taxon>
        <taxon>Oleaceae</taxon>
        <taxon>Forsythieae</taxon>
        <taxon>Abeliophyllum</taxon>
    </lineage>
</organism>
<dbReference type="InterPro" id="IPR041232">
    <property type="entry name" value="NPL"/>
</dbReference>
<evidence type="ECO:0000256" key="6">
    <source>
        <dbReference type="SAM" id="MobiDB-lite"/>
    </source>
</evidence>
<dbReference type="GO" id="GO:0003755">
    <property type="term" value="F:peptidyl-prolyl cis-trans isomerase activity"/>
    <property type="evidence" value="ECO:0007669"/>
    <property type="project" value="UniProtKB-KW"/>
</dbReference>
<dbReference type="PANTHER" id="PTHR43811:SF19">
    <property type="entry name" value="39 KDA FK506-BINDING NUCLEAR PROTEIN"/>
    <property type="match status" value="1"/>
</dbReference>
<dbReference type="InterPro" id="IPR001179">
    <property type="entry name" value="PPIase_FKBP_dom"/>
</dbReference>
<evidence type="ECO:0000256" key="2">
    <source>
        <dbReference type="ARBA" id="ARBA00013194"/>
    </source>
</evidence>
<feature type="compositionally biased region" description="Basic and acidic residues" evidence="6">
    <location>
        <begin position="298"/>
        <end position="318"/>
    </location>
</feature>
<feature type="compositionally biased region" description="Basic and acidic residues" evidence="6">
    <location>
        <begin position="163"/>
        <end position="176"/>
    </location>
</feature>
<evidence type="ECO:0000256" key="4">
    <source>
        <dbReference type="ARBA" id="ARBA00023235"/>
    </source>
</evidence>
<sequence length="489" mass="54001">MAFWGIELKPGKPYIHRYDSERGSLHISQATLGTGSATKKSIVQCDVGDKKPIYLCSLLPERLETCALNLEFKEEDEVTFSVIGSHSVHLSGFFYSEDEDQDNLGDDCGFNHFEEDIMGTDSEDEDDFVECDSEDEDDEFTDDYLMVNPSSPVPNSGVKIEEIVDENPKNENDVSNKRAKKKKSRSCMKDDHENPDRQIVKTGIGAPVLEEDEDGFPVSACKSKAEFLNSKSKSEETKDVQAGEEAPKKNTEDDTDPSRKLKRKIDAVAQDEEHARENDNKKKKKKNKKQDSAVKPNAEQKIKDRNGAQMEKEEKAEVKPLQVKSFPNGMVIEELTARKPNGKIASSGKKVSVHYIGKLKKNGKIFDSNIGRAPFQFRLGAGQVIKGWDVGVNGMRVGNNRRLTIPPAMGYGSKGAGGAIPPNSWLVFDVELVDVNEGSGGCHWSRAAGANNVIRSGPSAYAPTHVATKVVTEEVNISSMVEELQELDD</sequence>
<evidence type="ECO:0000313" key="9">
    <source>
        <dbReference type="Proteomes" id="UP001604336"/>
    </source>
</evidence>
<dbReference type="InterPro" id="IPR036824">
    <property type="entry name" value="Nucleoplasmin_core_dom_sf"/>
</dbReference>